<keyword evidence="2" id="KW-1185">Reference proteome</keyword>
<organism evidence="1 2">
    <name type="scientific">Flavobacterium artemisiae</name>
    <dbReference type="NCBI Taxonomy" id="2126556"/>
    <lineage>
        <taxon>Bacteria</taxon>
        <taxon>Pseudomonadati</taxon>
        <taxon>Bacteroidota</taxon>
        <taxon>Flavobacteriia</taxon>
        <taxon>Flavobacteriales</taxon>
        <taxon>Flavobacteriaceae</taxon>
        <taxon>Flavobacterium</taxon>
    </lineage>
</organism>
<dbReference type="InterPro" id="IPR011990">
    <property type="entry name" value="TPR-like_helical_dom_sf"/>
</dbReference>
<comment type="caution">
    <text evidence="1">The sequence shown here is derived from an EMBL/GenBank/DDBJ whole genome shotgun (WGS) entry which is preliminary data.</text>
</comment>
<name>A0ABW4HJK1_9FLAO</name>
<accession>A0ABW4HJK1</accession>
<evidence type="ECO:0000313" key="1">
    <source>
        <dbReference type="EMBL" id="MFD1605506.1"/>
    </source>
</evidence>
<evidence type="ECO:0000313" key="2">
    <source>
        <dbReference type="Proteomes" id="UP001597138"/>
    </source>
</evidence>
<dbReference type="EMBL" id="JBHUDZ010000018">
    <property type="protein sequence ID" value="MFD1605506.1"/>
    <property type="molecule type" value="Genomic_DNA"/>
</dbReference>
<dbReference type="InterPro" id="IPR041662">
    <property type="entry name" value="SusD-like_2"/>
</dbReference>
<reference evidence="2" key="1">
    <citation type="journal article" date="2019" name="Int. J. Syst. Evol. Microbiol.">
        <title>The Global Catalogue of Microorganisms (GCM) 10K type strain sequencing project: providing services to taxonomists for standard genome sequencing and annotation.</title>
        <authorList>
            <consortium name="The Broad Institute Genomics Platform"/>
            <consortium name="The Broad Institute Genome Sequencing Center for Infectious Disease"/>
            <person name="Wu L."/>
            <person name="Ma J."/>
        </authorList>
    </citation>
    <scope>NUCLEOTIDE SEQUENCE [LARGE SCALE GENOMIC DNA]</scope>
    <source>
        <strain evidence="2">CCUG 70865</strain>
    </source>
</reference>
<gene>
    <name evidence="1" type="ORF">ACFSC2_22410</name>
</gene>
<dbReference type="Pfam" id="PF12771">
    <property type="entry name" value="SusD-like_2"/>
    <property type="match status" value="1"/>
</dbReference>
<sequence length="521" mass="58926">MRKLIYTSLAAATLFFGSCSDDDFADAYRDPSTIATTNMPKQFAGFMKINFEDVIPSYWNYYTVIRSTSLSYTQGHGFVNATGRYIPGPAVNDRWNRYYKFITQYRELEKVLASLSPAEQVENRIYMLTATVYLYDHTSKMIDNFGDIPFYDAGKISYTGGNYATASAKYDKQTELYIMMLDQLKDLSTELNTITLSAKLELEFKNQDLVNKGDLVSWKNYCNSLRLKLLNRVSAVPALTSRANSEIAEIIAEGKIVDENSENIAFRVYTQDTDLDTSGFVDALEGANNNIAPKPMIDHMNANSDPRQPWLFEKGVSSTDYIGLDPSLTSGVQQQLIADAKIAIYNRSVISKNKWLPGTLINAAEVNLLLAEYYTRNGNAATAKTHFEKAIRQSVEYYVRLGDKADVLTWKPTSEPTSAEIEAYITKINFAGATTAAAQLELIAFQKYIHYNVMQADESWAEQRRLKLPVLFFMEDETSSIRKTPPTRWTYPNSESVYNPDNYNAVKASDNLSTKIFWDVK</sequence>
<proteinExistence type="predicted"/>
<keyword evidence="1" id="KW-0449">Lipoprotein</keyword>
<dbReference type="Proteomes" id="UP001597138">
    <property type="component" value="Unassembled WGS sequence"/>
</dbReference>
<protein>
    <submittedName>
        <fullName evidence="1">SusD/RagB family nutrient-binding outer membrane lipoprotein</fullName>
    </submittedName>
</protein>
<dbReference type="RefSeq" id="WP_379813325.1">
    <property type="nucleotide sequence ID" value="NZ_JBHUDZ010000018.1"/>
</dbReference>
<dbReference type="Gene3D" id="1.25.40.390">
    <property type="match status" value="1"/>
</dbReference>
<dbReference type="SUPFAM" id="SSF48452">
    <property type="entry name" value="TPR-like"/>
    <property type="match status" value="1"/>
</dbReference>
<dbReference type="PROSITE" id="PS51257">
    <property type="entry name" value="PROKAR_LIPOPROTEIN"/>
    <property type="match status" value="1"/>
</dbReference>